<dbReference type="EMBL" id="JABSTQ010010618">
    <property type="protein sequence ID" value="KAG0419492.1"/>
    <property type="molecule type" value="Genomic_DNA"/>
</dbReference>
<reference evidence="1 2" key="1">
    <citation type="journal article" date="2020" name="Cell">
        <title>Large-Scale Comparative Analyses of Tick Genomes Elucidate Their Genetic Diversity and Vector Capacities.</title>
        <authorList>
            <consortium name="Tick Genome and Microbiome Consortium (TIGMIC)"/>
            <person name="Jia N."/>
            <person name="Wang J."/>
            <person name="Shi W."/>
            <person name="Du L."/>
            <person name="Sun Y."/>
            <person name="Zhan W."/>
            <person name="Jiang J.F."/>
            <person name="Wang Q."/>
            <person name="Zhang B."/>
            <person name="Ji P."/>
            <person name="Bell-Sakyi L."/>
            <person name="Cui X.M."/>
            <person name="Yuan T.T."/>
            <person name="Jiang B.G."/>
            <person name="Yang W.F."/>
            <person name="Lam T.T."/>
            <person name="Chang Q.C."/>
            <person name="Ding S.J."/>
            <person name="Wang X.J."/>
            <person name="Zhu J.G."/>
            <person name="Ruan X.D."/>
            <person name="Zhao L."/>
            <person name="Wei J.T."/>
            <person name="Ye R.Z."/>
            <person name="Que T.C."/>
            <person name="Du C.H."/>
            <person name="Zhou Y.H."/>
            <person name="Cheng J.X."/>
            <person name="Dai P.F."/>
            <person name="Guo W.B."/>
            <person name="Han X.H."/>
            <person name="Huang E.J."/>
            <person name="Li L.F."/>
            <person name="Wei W."/>
            <person name="Gao Y.C."/>
            <person name="Liu J.Z."/>
            <person name="Shao H.Z."/>
            <person name="Wang X."/>
            <person name="Wang C.C."/>
            <person name="Yang T.C."/>
            <person name="Huo Q.B."/>
            <person name="Li W."/>
            <person name="Chen H.Y."/>
            <person name="Chen S.E."/>
            <person name="Zhou L.G."/>
            <person name="Ni X.B."/>
            <person name="Tian J.H."/>
            <person name="Sheng Y."/>
            <person name="Liu T."/>
            <person name="Pan Y.S."/>
            <person name="Xia L.Y."/>
            <person name="Li J."/>
            <person name="Zhao F."/>
            <person name="Cao W.C."/>
        </authorList>
    </citation>
    <scope>NUCLEOTIDE SEQUENCE [LARGE SCALE GENOMIC DNA]</scope>
    <source>
        <strain evidence="1">Iper-2018</strain>
    </source>
</reference>
<proteinExistence type="predicted"/>
<name>A0AC60PGS7_IXOPE</name>
<dbReference type="Proteomes" id="UP000805193">
    <property type="component" value="Unassembled WGS sequence"/>
</dbReference>
<gene>
    <name evidence="1" type="ORF">HPB47_004071</name>
</gene>
<keyword evidence="2" id="KW-1185">Reference proteome</keyword>
<feature type="non-terminal residue" evidence="1">
    <location>
        <position position="1"/>
    </location>
</feature>
<evidence type="ECO:0000313" key="2">
    <source>
        <dbReference type="Proteomes" id="UP000805193"/>
    </source>
</evidence>
<evidence type="ECO:0000313" key="1">
    <source>
        <dbReference type="EMBL" id="KAG0419492.1"/>
    </source>
</evidence>
<feature type="non-terminal residue" evidence="1">
    <location>
        <position position="291"/>
    </location>
</feature>
<protein>
    <submittedName>
        <fullName evidence="1">Uncharacterized protein</fullName>
    </submittedName>
</protein>
<accession>A0AC60PGS7</accession>
<organism evidence="1 2">
    <name type="scientific">Ixodes persulcatus</name>
    <name type="common">Taiga tick</name>
    <dbReference type="NCBI Taxonomy" id="34615"/>
    <lineage>
        <taxon>Eukaryota</taxon>
        <taxon>Metazoa</taxon>
        <taxon>Ecdysozoa</taxon>
        <taxon>Arthropoda</taxon>
        <taxon>Chelicerata</taxon>
        <taxon>Arachnida</taxon>
        <taxon>Acari</taxon>
        <taxon>Parasitiformes</taxon>
        <taxon>Ixodida</taxon>
        <taxon>Ixodoidea</taxon>
        <taxon>Ixodidae</taxon>
        <taxon>Ixodinae</taxon>
        <taxon>Ixodes</taxon>
    </lineage>
</organism>
<sequence length="291" mass="32145">GCSGDGDVRWRRSGPIVGSSFVALCVVVCAVLVQSRIQGPANKEMPYGVLTTARLVNATGAPVPFPPAAITLYFPRDLSRRAVFVSHVAKMAAAAVPNDEITGAVEYRSPVIRRLHLLRNMVGKKRRSTNEAPGLLVPVVLKNASDAVKQWAVMEALEEYGAGVHIVDPVEDFHKKSTFEISSGAKQRRTPFREKTQLLVIGGLEHNRKQIHLTLANQPIHHSPDRWKQIVEVPLHKEGGVHEWFKQLKPAWKLQLHLIKKMANHFGAAGPRTIRLLTQAILTTKFCHGAT</sequence>
<comment type="caution">
    <text evidence="1">The sequence shown here is derived from an EMBL/GenBank/DDBJ whole genome shotgun (WGS) entry which is preliminary data.</text>
</comment>